<feature type="signal peptide" evidence="8">
    <location>
        <begin position="1"/>
        <end position="30"/>
    </location>
</feature>
<keyword evidence="4" id="KW-1015">Disulfide bond</keyword>
<dbReference type="PROSITE" id="PS00194">
    <property type="entry name" value="THIOREDOXIN_1"/>
    <property type="match status" value="1"/>
</dbReference>
<keyword evidence="5" id="KW-0413">Isomerase</keyword>
<comment type="subcellular location">
    <subcellularLocation>
        <location evidence="2">Endoplasmic reticulum lumen</location>
    </subcellularLocation>
</comment>
<evidence type="ECO:0000256" key="3">
    <source>
        <dbReference type="ARBA" id="ARBA00012723"/>
    </source>
</evidence>
<accession>A0ABM1NZX9</accession>
<feature type="chain" id="PRO_5046922186" description="protein disulfide-isomerase" evidence="8">
    <location>
        <begin position="31"/>
        <end position="444"/>
    </location>
</feature>
<dbReference type="InterPro" id="IPR013766">
    <property type="entry name" value="Thioredoxin_domain"/>
</dbReference>
<evidence type="ECO:0000256" key="2">
    <source>
        <dbReference type="ARBA" id="ARBA00004319"/>
    </source>
</evidence>
<dbReference type="Proteomes" id="UP000694904">
    <property type="component" value="Chromosome 3"/>
</dbReference>
<dbReference type="Pfam" id="PF00085">
    <property type="entry name" value="Thioredoxin"/>
    <property type="match status" value="2"/>
</dbReference>
<keyword evidence="10" id="KW-1185">Reference proteome</keyword>
<comment type="catalytic activity">
    <reaction evidence="1">
        <text>Catalyzes the rearrangement of -S-S- bonds in proteins.</text>
        <dbReference type="EC" id="5.3.4.1"/>
    </reaction>
</comment>
<dbReference type="InterPro" id="IPR017937">
    <property type="entry name" value="Thioredoxin_CS"/>
</dbReference>
<keyword evidence="8" id="KW-0732">Signal</keyword>
<name>A0ABM1NZX9_DROAR</name>
<evidence type="ECO:0000313" key="10">
    <source>
        <dbReference type="Proteomes" id="UP000694904"/>
    </source>
</evidence>
<sequence length="444" mass="49279">MNQLNKSWSIRILVILALCSVLMLFMMVAGQSSGLYSPTDGVVELSGENFDSTVLQDDAIWVVQFYASWCSYCHALVPEYKQLAKALKGVVKLGVINGERNSELSAAYEVQGFPMIKIFGVDKKNPINFFGPRTAIAIAESAMAEIKKQIKDVIGGEDPEAPPAKDSICMDSDVIELQPNDFKEQVLKSQDIWLVEFYTPWCPHCKSLAPEWIKVAKELKGKFKVGAVDASAHSELAAEYKVQGYPTIFYIPAQTEHAADAIEYKGSKRTADGIIDWVNTQDLGLVPAFKIVEITSEDALFNACVNEDWCLLAFLPTLKDCNAKCRNHMLNVLRGVGHNYKKQRWGWVWSEATVQMPLEKGLGINYKYPSLAVVNCMKMKMALFRGPMTTAAVDEFLANIAKERGKLTSVNCDDLPRIANIAPWDGKDDKKDSPAGAHPIPDEL</sequence>
<evidence type="ECO:0000256" key="4">
    <source>
        <dbReference type="ARBA" id="ARBA00023157"/>
    </source>
</evidence>
<reference evidence="11" key="3">
    <citation type="submission" date="2025-08" db="UniProtKB">
        <authorList>
            <consortium name="RefSeq"/>
        </authorList>
    </citation>
    <scope>IDENTIFICATION</scope>
    <source>
        <tissue evidence="11">Whole organism</tissue>
    </source>
</reference>
<feature type="region of interest" description="Disordered" evidence="7">
    <location>
        <begin position="423"/>
        <end position="444"/>
    </location>
</feature>
<evidence type="ECO:0000256" key="5">
    <source>
        <dbReference type="ARBA" id="ARBA00023235"/>
    </source>
</evidence>
<dbReference type="GeneID" id="108612124"/>
<dbReference type="Gene3D" id="3.40.30.10">
    <property type="entry name" value="Glutaredoxin"/>
    <property type="match status" value="2"/>
</dbReference>
<evidence type="ECO:0000256" key="1">
    <source>
        <dbReference type="ARBA" id="ARBA00001182"/>
    </source>
</evidence>
<gene>
    <name evidence="11" type="primary">LOC108612124</name>
</gene>
<dbReference type="PANTHER" id="PTHR45815:SF3">
    <property type="entry name" value="PROTEIN DISULFIDE-ISOMERASE A6"/>
    <property type="match status" value="1"/>
</dbReference>
<organism evidence="10 11">
    <name type="scientific">Drosophila arizonae</name>
    <name type="common">Fruit fly</name>
    <dbReference type="NCBI Taxonomy" id="7263"/>
    <lineage>
        <taxon>Eukaryota</taxon>
        <taxon>Metazoa</taxon>
        <taxon>Ecdysozoa</taxon>
        <taxon>Arthropoda</taxon>
        <taxon>Hexapoda</taxon>
        <taxon>Insecta</taxon>
        <taxon>Pterygota</taxon>
        <taxon>Neoptera</taxon>
        <taxon>Endopterygota</taxon>
        <taxon>Diptera</taxon>
        <taxon>Brachycera</taxon>
        <taxon>Muscomorpha</taxon>
        <taxon>Ephydroidea</taxon>
        <taxon>Drosophilidae</taxon>
        <taxon>Drosophila</taxon>
    </lineage>
</organism>
<evidence type="ECO:0000259" key="9">
    <source>
        <dbReference type="PROSITE" id="PS51352"/>
    </source>
</evidence>
<keyword evidence="6" id="KW-0676">Redox-active center</keyword>
<evidence type="ECO:0000256" key="8">
    <source>
        <dbReference type="SAM" id="SignalP"/>
    </source>
</evidence>
<proteinExistence type="predicted"/>
<dbReference type="RefSeq" id="XP_017860515.1">
    <property type="nucleotide sequence ID" value="XM_018005026.1"/>
</dbReference>
<reference evidence="10" key="2">
    <citation type="journal article" date="2016" name="G3 (Bethesda)">
        <title>Genome Evolution in Three Species of Cactophilic Drosophila.</title>
        <authorList>
            <person name="Sanchez-Flores A."/>
            <person name="Penazola F."/>
            <person name="Carpinteyro-Ponce J."/>
            <person name="Nazario-Yepiz N."/>
            <person name="Abreu-Goodger C."/>
            <person name="Machado C.A."/>
            <person name="Markow T.A."/>
        </authorList>
    </citation>
    <scope>NUCLEOTIDE SEQUENCE [LARGE SCALE GENOMIC DNA]</scope>
</reference>
<dbReference type="InterPro" id="IPR036249">
    <property type="entry name" value="Thioredoxin-like_sf"/>
</dbReference>
<dbReference type="PROSITE" id="PS51352">
    <property type="entry name" value="THIOREDOXIN_2"/>
    <property type="match status" value="2"/>
</dbReference>
<feature type="domain" description="Thioredoxin" evidence="9">
    <location>
        <begin position="152"/>
        <end position="283"/>
    </location>
</feature>
<dbReference type="SUPFAM" id="SSF52833">
    <property type="entry name" value="Thioredoxin-like"/>
    <property type="match status" value="2"/>
</dbReference>
<feature type="domain" description="Thioredoxin" evidence="9">
    <location>
        <begin position="31"/>
        <end position="148"/>
    </location>
</feature>
<dbReference type="EC" id="5.3.4.1" evidence="3"/>
<dbReference type="Pfam" id="PF24541">
    <property type="entry name" value="Thioredox_PDIA6_C"/>
    <property type="match status" value="1"/>
</dbReference>
<protein>
    <recommendedName>
        <fullName evidence="3">protein disulfide-isomerase</fullName>
        <ecNumber evidence="3">5.3.4.1</ecNumber>
    </recommendedName>
</protein>
<evidence type="ECO:0000256" key="7">
    <source>
        <dbReference type="SAM" id="MobiDB-lite"/>
    </source>
</evidence>
<reference evidence="10" key="1">
    <citation type="journal article" date="1997" name="Nucleic Acids Res.">
        <title>tRNAscan-SE: a program for improved detection of transfer RNA genes in genomic sequence.</title>
        <authorList>
            <person name="Lowe T.M."/>
            <person name="Eddy S.R."/>
        </authorList>
    </citation>
    <scope>NUCLEOTIDE SEQUENCE [LARGE SCALE GENOMIC DNA]</scope>
</reference>
<dbReference type="PANTHER" id="PTHR45815">
    <property type="entry name" value="PROTEIN DISULFIDE-ISOMERASE A6"/>
    <property type="match status" value="1"/>
</dbReference>
<dbReference type="InterPro" id="IPR057305">
    <property type="entry name" value="Thioredox_PDIA6_C"/>
</dbReference>
<evidence type="ECO:0000313" key="11">
    <source>
        <dbReference type="RefSeq" id="XP_017860515.1"/>
    </source>
</evidence>
<evidence type="ECO:0000256" key="6">
    <source>
        <dbReference type="ARBA" id="ARBA00023284"/>
    </source>
</evidence>